<comment type="caution">
    <text evidence="2">The sequence shown here is derived from an EMBL/GenBank/DDBJ whole genome shotgun (WGS) entry which is preliminary data.</text>
</comment>
<name>A0A811US62_CERCA</name>
<protein>
    <submittedName>
        <fullName evidence="2">(Mediterranean fruit fly) hypothetical protein</fullName>
    </submittedName>
</protein>
<accession>A0A811US62</accession>
<feature type="compositionally biased region" description="Basic and acidic residues" evidence="1">
    <location>
        <begin position="138"/>
        <end position="149"/>
    </location>
</feature>
<sequence>MNKPPDNTTTLIPHTPYFEWDPTKTLNLTKIDLVYLVMTRINTTKALKNISPSLLQKAIDATCGEVLMCKKILSGQIFVKTKSAYDKKCPIFRKEKEDQFIKTTSNVDNKTAKTIYKQRHPSNNTKYATTHTSNETTDQSKTHLEKPTQDKATTSNIPTIQHDLTPCSSPTPTTTKEATKAPEMMSESDSDSETKNVPKQNLKIFPKNISKRLQKQLKKSNTKKTKNLNKIQIDALDTNLLDIC</sequence>
<reference evidence="2" key="1">
    <citation type="submission" date="2020-11" db="EMBL/GenBank/DDBJ databases">
        <authorList>
            <person name="Whitehead M."/>
        </authorList>
    </citation>
    <scope>NUCLEOTIDE SEQUENCE</scope>
    <source>
        <strain evidence="2">EGII</strain>
    </source>
</reference>
<dbReference type="AlphaFoldDB" id="A0A811US62"/>
<evidence type="ECO:0000313" key="2">
    <source>
        <dbReference type="EMBL" id="CAD7001992.1"/>
    </source>
</evidence>
<keyword evidence="3" id="KW-1185">Reference proteome</keyword>
<organism evidence="2 3">
    <name type="scientific">Ceratitis capitata</name>
    <name type="common">Mediterranean fruit fly</name>
    <name type="synonym">Tephritis capitata</name>
    <dbReference type="NCBI Taxonomy" id="7213"/>
    <lineage>
        <taxon>Eukaryota</taxon>
        <taxon>Metazoa</taxon>
        <taxon>Ecdysozoa</taxon>
        <taxon>Arthropoda</taxon>
        <taxon>Hexapoda</taxon>
        <taxon>Insecta</taxon>
        <taxon>Pterygota</taxon>
        <taxon>Neoptera</taxon>
        <taxon>Endopterygota</taxon>
        <taxon>Diptera</taxon>
        <taxon>Brachycera</taxon>
        <taxon>Muscomorpha</taxon>
        <taxon>Tephritoidea</taxon>
        <taxon>Tephritidae</taxon>
        <taxon>Ceratitis</taxon>
        <taxon>Ceratitis</taxon>
    </lineage>
</organism>
<evidence type="ECO:0000256" key="1">
    <source>
        <dbReference type="SAM" id="MobiDB-lite"/>
    </source>
</evidence>
<feature type="region of interest" description="Disordered" evidence="1">
    <location>
        <begin position="118"/>
        <end position="197"/>
    </location>
</feature>
<feature type="compositionally biased region" description="Polar residues" evidence="1">
    <location>
        <begin position="121"/>
        <end position="137"/>
    </location>
</feature>
<dbReference type="Proteomes" id="UP000606786">
    <property type="component" value="Unassembled WGS sequence"/>
</dbReference>
<evidence type="ECO:0000313" key="3">
    <source>
        <dbReference type="Proteomes" id="UP000606786"/>
    </source>
</evidence>
<feature type="compositionally biased region" description="Low complexity" evidence="1">
    <location>
        <begin position="165"/>
        <end position="185"/>
    </location>
</feature>
<feature type="compositionally biased region" description="Polar residues" evidence="1">
    <location>
        <begin position="150"/>
        <end position="159"/>
    </location>
</feature>
<dbReference type="EMBL" id="CAJHJT010000023">
    <property type="protein sequence ID" value="CAD7001992.1"/>
    <property type="molecule type" value="Genomic_DNA"/>
</dbReference>
<proteinExistence type="predicted"/>
<gene>
    <name evidence="2" type="ORF">CCAP1982_LOCUS10479</name>
</gene>